<sequence>MTELACAGRVRQRVAVDAAQQPTYRRLRRQAPLRGQRIGPYAETL</sequence>
<comment type="caution">
    <text evidence="1">The sequence shown here is derived from an EMBL/GenBank/DDBJ whole genome shotgun (WGS) entry which is preliminary data.</text>
</comment>
<evidence type="ECO:0000313" key="2">
    <source>
        <dbReference type="Proteomes" id="UP001596957"/>
    </source>
</evidence>
<gene>
    <name evidence="1" type="ORF">ACFQZP_38810</name>
</gene>
<protein>
    <submittedName>
        <fullName evidence="1">Uncharacterized protein</fullName>
    </submittedName>
</protein>
<accession>A0ABW2VV12</accession>
<name>A0ABW2VV12_9ACTN</name>
<dbReference type="EMBL" id="JBHTEC010000001">
    <property type="protein sequence ID" value="MFD0287502.1"/>
    <property type="molecule type" value="Genomic_DNA"/>
</dbReference>
<dbReference type="RefSeq" id="WP_381264530.1">
    <property type="nucleotide sequence ID" value="NZ_JBHTBI010000107.1"/>
</dbReference>
<reference evidence="2" key="1">
    <citation type="journal article" date="2019" name="Int. J. Syst. Evol. Microbiol.">
        <title>The Global Catalogue of Microorganisms (GCM) 10K type strain sequencing project: providing services to taxonomists for standard genome sequencing and annotation.</title>
        <authorList>
            <consortium name="The Broad Institute Genomics Platform"/>
            <consortium name="The Broad Institute Genome Sequencing Center for Infectious Disease"/>
            <person name="Wu L."/>
            <person name="Ma J."/>
        </authorList>
    </citation>
    <scope>NUCLEOTIDE SEQUENCE [LARGE SCALE GENOMIC DNA]</scope>
    <source>
        <strain evidence="2">CGMCC 4.7198</strain>
    </source>
</reference>
<proteinExistence type="predicted"/>
<dbReference type="Proteomes" id="UP001596957">
    <property type="component" value="Unassembled WGS sequence"/>
</dbReference>
<evidence type="ECO:0000313" key="1">
    <source>
        <dbReference type="EMBL" id="MFD0287502.1"/>
    </source>
</evidence>
<keyword evidence="2" id="KW-1185">Reference proteome</keyword>
<organism evidence="1 2">
    <name type="scientific">Streptomyces lutosisoli</name>
    <dbReference type="NCBI Taxonomy" id="2665721"/>
    <lineage>
        <taxon>Bacteria</taxon>
        <taxon>Bacillati</taxon>
        <taxon>Actinomycetota</taxon>
        <taxon>Actinomycetes</taxon>
        <taxon>Kitasatosporales</taxon>
        <taxon>Streptomycetaceae</taxon>
        <taxon>Streptomyces</taxon>
    </lineage>
</organism>